<evidence type="ECO:0000313" key="7">
    <source>
        <dbReference type="EMBL" id="XCI82412.1"/>
    </source>
</evidence>
<comment type="similarity">
    <text evidence="1">Belongs to the Gfa family.</text>
</comment>
<dbReference type="GO" id="GO:0016846">
    <property type="term" value="F:carbon-sulfur lyase activity"/>
    <property type="evidence" value="ECO:0007669"/>
    <property type="project" value="InterPro"/>
</dbReference>
<dbReference type="PROSITE" id="PS51891">
    <property type="entry name" value="CENP_V_GFA"/>
    <property type="match status" value="1"/>
</dbReference>
<dbReference type="PANTHER" id="PTHR28620:SF1">
    <property type="entry name" value="CENP-V_GFA DOMAIN-CONTAINING PROTEIN"/>
    <property type="match status" value="1"/>
</dbReference>
<dbReference type="InterPro" id="IPR011057">
    <property type="entry name" value="Mss4-like_sf"/>
</dbReference>
<dbReference type="Pfam" id="PF04828">
    <property type="entry name" value="GFA"/>
    <property type="match status" value="1"/>
</dbReference>
<keyword evidence="2" id="KW-0479">Metal-binding</keyword>
<keyword evidence="3" id="KW-0862">Zinc</keyword>
<proteinExistence type="inferred from homology"/>
<sequence length="174" mass="18928">MASAERSRRQSKLQHGQERDERLSMMSRAGKPTTLQGSCHCGGLTVVFSTDQSAEDIRPRACDCSFCQKHGAAYVSDPAGTLRLTATHAEAVHRYRQGAEAAQFQLCRQCGVLVAVTFEHQGRLYGAVNAGCLDKTPALGAAAPVSPQWLDAEAKMARWRQAWVPDVQWVIAGT</sequence>
<dbReference type="SUPFAM" id="SSF51316">
    <property type="entry name" value="Mss4-like"/>
    <property type="match status" value="1"/>
</dbReference>
<name>A0AAU8IBC9_9XANT</name>
<evidence type="ECO:0000313" key="8">
    <source>
        <dbReference type="Proteomes" id="UP001430647"/>
    </source>
</evidence>
<dbReference type="InterPro" id="IPR006913">
    <property type="entry name" value="CENP-V/GFA"/>
</dbReference>
<dbReference type="EMBL" id="CP131914">
    <property type="protein sequence ID" value="XCI82412.1"/>
    <property type="molecule type" value="Genomic_DNA"/>
</dbReference>
<dbReference type="Proteomes" id="UP001430647">
    <property type="component" value="Unassembled WGS sequence"/>
</dbReference>
<evidence type="ECO:0000256" key="4">
    <source>
        <dbReference type="SAM" id="MobiDB-lite"/>
    </source>
</evidence>
<gene>
    <name evidence="6" type="ORF">L3V74_01505</name>
    <name evidence="7" type="ORF">Q7W82_09795</name>
</gene>
<evidence type="ECO:0000256" key="2">
    <source>
        <dbReference type="ARBA" id="ARBA00022723"/>
    </source>
</evidence>
<feature type="region of interest" description="Disordered" evidence="4">
    <location>
        <begin position="1"/>
        <end position="23"/>
    </location>
</feature>
<feature type="domain" description="CENP-V/GFA" evidence="5">
    <location>
        <begin position="35"/>
        <end position="151"/>
    </location>
</feature>
<reference evidence="6 8" key="1">
    <citation type="journal article" date="2022" name="Curr. Microbiol.">
        <title>Xanthomonas indica sp. nov., a Novel Member of Non-Pathogenic Xanthomonas Community from Healthy Rice Seeds.</title>
        <authorList>
            <person name="Rana R."/>
            <person name="Madhavan V.N."/>
            <person name="Saroha T."/>
            <person name="Bansal K."/>
            <person name="Kaur A."/>
            <person name="Sonti R.V."/>
            <person name="Patel H.K."/>
            <person name="Patil P.B."/>
        </authorList>
    </citation>
    <scope>NUCLEOTIDE SEQUENCE [LARGE SCALE GENOMIC DNA]</scope>
    <source>
        <strain evidence="6 8">PPL560</strain>
    </source>
</reference>
<reference evidence="6" key="2">
    <citation type="submission" date="2022-01" db="EMBL/GenBank/DDBJ databases">
        <authorList>
            <person name="Rana R."/>
            <person name="Patil P.B."/>
        </authorList>
    </citation>
    <scope>NUCLEOTIDE SEQUENCE</scope>
    <source>
        <strain evidence="6">PPL560</strain>
    </source>
</reference>
<dbReference type="Gene3D" id="2.170.150.70">
    <property type="match status" value="1"/>
</dbReference>
<reference evidence="7" key="3">
    <citation type="submission" date="2023-08" db="EMBL/GenBank/DDBJ databases">
        <title>Complete genome sequence of Xanthomonas indica.</title>
        <authorList>
            <person name="Patil P.B."/>
            <person name="Rana R."/>
        </authorList>
    </citation>
    <scope>NUCLEOTIDE SEQUENCE</scope>
    <source>
        <strain evidence="7">PPL560</strain>
    </source>
</reference>
<dbReference type="RefSeq" id="WP_242156684.1">
    <property type="nucleotide sequence ID" value="NZ_CP131914.1"/>
</dbReference>
<evidence type="ECO:0000256" key="3">
    <source>
        <dbReference type="ARBA" id="ARBA00022833"/>
    </source>
</evidence>
<dbReference type="EMBL" id="JAKJPQ010000001">
    <property type="protein sequence ID" value="MCI2260202.1"/>
    <property type="molecule type" value="Genomic_DNA"/>
</dbReference>
<evidence type="ECO:0000313" key="6">
    <source>
        <dbReference type="EMBL" id="MCI2260202.1"/>
    </source>
</evidence>
<dbReference type="GO" id="GO:0046872">
    <property type="term" value="F:metal ion binding"/>
    <property type="evidence" value="ECO:0007669"/>
    <property type="project" value="UniProtKB-KW"/>
</dbReference>
<keyword evidence="8" id="KW-1185">Reference proteome</keyword>
<dbReference type="KEGG" id="xin:Q7W82_09795"/>
<accession>A0AAU8IBC9</accession>
<dbReference type="AlphaFoldDB" id="A0AAU8IBC9"/>
<dbReference type="PANTHER" id="PTHR28620">
    <property type="entry name" value="CENTROMERE PROTEIN V"/>
    <property type="match status" value="1"/>
</dbReference>
<dbReference type="InterPro" id="IPR052355">
    <property type="entry name" value="CENP-V-like"/>
</dbReference>
<protein>
    <submittedName>
        <fullName evidence="7">GFA family protein</fullName>
    </submittedName>
</protein>
<evidence type="ECO:0000256" key="1">
    <source>
        <dbReference type="ARBA" id="ARBA00005495"/>
    </source>
</evidence>
<organism evidence="7">
    <name type="scientific">Xanthomonas indica</name>
    <dbReference type="NCBI Taxonomy" id="2912242"/>
    <lineage>
        <taxon>Bacteria</taxon>
        <taxon>Pseudomonadati</taxon>
        <taxon>Pseudomonadota</taxon>
        <taxon>Gammaproteobacteria</taxon>
        <taxon>Lysobacterales</taxon>
        <taxon>Lysobacteraceae</taxon>
        <taxon>Xanthomonas</taxon>
    </lineage>
</organism>
<evidence type="ECO:0000259" key="5">
    <source>
        <dbReference type="PROSITE" id="PS51891"/>
    </source>
</evidence>